<dbReference type="AlphaFoldDB" id="A0AA36DQY5"/>
<comment type="caution">
    <text evidence="1">The sequence shown here is derived from an EMBL/GenBank/DDBJ whole genome shotgun (WGS) entry which is preliminary data.</text>
</comment>
<evidence type="ECO:0000313" key="2">
    <source>
        <dbReference type="Proteomes" id="UP001176961"/>
    </source>
</evidence>
<protein>
    <submittedName>
        <fullName evidence="1">Uncharacterized protein</fullName>
    </submittedName>
</protein>
<gene>
    <name evidence="1" type="ORF">CYNAS_LOCUS3041</name>
</gene>
<dbReference type="EMBL" id="CATQJL010000001">
    <property type="protein sequence ID" value="CAJ0591058.1"/>
    <property type="molecule type" value="Genomic_DNA"/>
</dbReference>
<organism evidence="1 2">
    <name type="scientific">Cylicocyclus nassatus</name>
    <name type="common">Nematode worm</name>
    <dbReference type="NCBI Taxonomy" id="53992"/>
    <lineage>
        <taxon>Eukaryota</taxon>
        <taxon>Metazoa</taxon>
        <taxon>Ecdysozoa</taxon>
        <taxon>Nematoda</taxon>
        <taxon>Chromadorea</taxon>
        <taxon>Rhabditida</taxon>
        <taxon>Rhabditina</taxon>
        <taxon>Rhabditomorpha</taxon>
        <taxon>Strongyloidea</taxon>
        <taxon>Strongylidae</taxon>
        <taxon>Cylicocyclus</taxon>
    </lineage>
</organism>
<sequence length="70" mass="7859">MQIADFAEPIAVPGGQMKQGSYQLKSDVRVNVLPSTMSASRAFTEVQCYHPDECREDGIEDLRFEKLPLN</sequence>
<proteinExistence type="predicted"/>
<evidence type="ECO:0000313" key="1">
    <source>
        <dbReference type="EMBL" id="CAJ0591058.1"/>
    </source>
</evidence>
<name>A0AA36DQY5_CYLNA</name>
<keyword evidence="2" id="KW-1185">Reference proteome</keyword>
<dbReference type="Proteomes" id="UP001176961">
    <property type="component" value="Unassembled WGS sequence"/>
</dbReference>
<reference evidence="1" key="1">
    <citation type="submission" date="2023-07" db="EMBL/GenBank/DDBJ databases">
        <authorList>
            <consortium name="CYATHOMIX"/>
        </authorList>
    </citation>
    <scope>NUCLEOTIDE SEQUENCE</scope>
    <source>
        <strain evidence="1">N/A</strain>
    </source>
</reference>
<accession>A0AA36DQY5</accession>